<dbReference type="InterPro" id="IPR010997">
    <property type="entry name" value="HRDC-like_sf"/>
</dbReference>
<keyword evidence="3" id="KW-0540">Nuclease</keyword>
<keyword evidence="2" id="KW-0819">tRNA processing</keyword>
<dbReference type="NCBIfam" id="TIGR01388">
    <property type="entry name" value="rnd"/>
    <property type="match status" value="1"/>
</dbReference>
<dbReference type="GO" id="GO:0003676">
    <property type="term" value="F:nucleic acid binding"/>
    <property type="evidence" value="ECO:0007669"/>
    <property type="project" value="InterPro"/>
</dbReference>
<dbReference type="SUPFAM" id="SSF53098">
    <property type="entry name" value="Ribonuclease H-like"/>
    <property type="match status" value="1"/>
</dbReference>
<keyword evidence="8" id="KW-1185">Reference proteome</keyword>
<proteinExistence type="predicted"/>
<keyword evidence="1" id="KW-0963">Cytoplasm</keyword>
<organism evidence="7 8">
    <name type="scientific">Marinagarivorans cellulosilyticus</name>
    <dbReference type="NCBI Taxonomy" id="2721545"/>
    <lineage>
        <taxon>Bacteria</taxon>
        <taxon>Pseudomonadati</taxon>
        <taxon>Pseudomonadota</taxon>
        <taxon>Gammaproteobacteria</taxon>
        <taxon>Cellvibrionales</taxon>
        <taxon>Cellvibrionaceae</taxon>
        <taxon>Marinagarivorans</taxon>
    </lineage>
</organism>
<accession>A0AAN1WFR3</accession>
<evidence type="ECO:0000256" key="4">
    <source>
        <dbReference type="ARBA" id="ARBA00022801"/>
    </source>
</evidence>
<dbReference type="Pfam" id="PF00570">
    <property type="entry name" value="HRDC"/>
    <property type="match status" value="1"/>
</dbReference>
<gene>
    <name evidence="7" type="ORF">MARGE09_P0975</name>
</gene>
<evidence type="ECO:0000256" key="3">
    <source>
        <dbReference type="ARBA" id="ARBA00022722"/>
    </source>
</evidence>
<dbReference type="EMBL" id="AP023086">
    <property type="protein sequence ID" value="BCD96775.1"/>
    <property type="molecule type" value="Genomic_DNA"/>
</dbReference>
<evidence type="ECO:0000259" key="6">
    <source>
        <dbReference type="PROSITE" id="PS50967"/>
    </source>
</evidence>
<reference evidence="7 8" key="1">
    <citation type="journal article" date="2022" name="IScience">
        <title>An ultrasensitive nanofiber-based assay for enzymatic hydrolysis and deep-sea microbial degradation of cellulose.</title>
        <authorList>
            <person name="Tsudome M."/>
            <person name="Tachioka M."/>
            <person name="Miyazaki M."/>
            <person name="Uchimura K."/>
            <person name="Tsuda M."/>
            <person name="Takaki Y."/>
            <person name="Deguchi S."/>
        </authorList>
    </citation>
    <scope>NUCLEOTIDE SEQUENCE [LARGE SCALE GENOMIC DNA]</scope>
    <source>
        <strain evidence="7 8">GE09</strain>
    </source>
</reference>
<dbReference type="InterPro" id="IPR044876">
    <property type="entry name" value="HRDC_dom_sf"/>
</dbReference>
<dbReference type="CDD" id="cd06142">
    <property type="entry name" value="RNaseD_exo"/>
    <property type="match status" value="1"/>
</dbReference>
<dbReference type="SMART" id="SM00474">
    <property type="entry name" value="35EXOc"/>
    <property type="match status" value="1"/>
</dbReference>
<evidence type="ECO:0000313" key="8">
    <source>
        <dbReference type="Proteomes" id="UP001320119"/>
    </source>
</evidence>
<dbReference type="GO" id="GO:0008408">
    <property type="term" value="F:3'-5' exonuclease activity"/>
    <property type="evidence" value="ECO:0007669"/>
    <property type="project" value="InterPro"/>
</dbReference>
<dbReference type="PROSITE" id="PS50967">
    <property type="entry name" value="HRDC"/>
    <property type="match status" value="1"/>
</dbReference>
<dbReference type="Gene3D" id="1.10.150.80">
    <property type="entry name" value="HRDC domain"/>
    <property type="match status" value="2"/>
</dbReference>
<evidence type="ECO:0000256" key="5">
    <source>
        <dbReference type="ARBA" id="ARBA00022839"/>
    </source>
</evidence>
<dbReference type="InterPro" id="IPR036397">
    <property type="entry name" value="RNaseH_sf"/>
</dbReference>
<dbReference type="GO" id="GO:0033890">
    <property type="term" value="F:ribonuclease D activity"/>
    <property type="evidence" value="ECO:0007669"/>
    <property type="project" value="UniProtKB-EC"/>
</dbReference>
<dbReference type="GO" id="GO:0008033">
    <property type="term" value="P:tRNA processing"/>
    <property type="evidence" value="ECO:0007669"/>
    <property type="project" value="UniProtKB-KW"/>
</dbReference>
<dbReference type="InterPro" id="IPR012337">
    <property type="entry name" value="RNaseH-like_sf"/>
</dbReference>
<evidence type="ECO:0000313" key="7">
    <source>
        <dbReference type="EMBL" id="BCD96775.1"/>
    </source>
</evidence>
<dbReference type="AlphaFoldDB" id="A0AAN1WFR3"/>
<dbReference type="EC" id="3.1.13.5" evidence="7"/>
<protein>
    <submittedName>
        <fullName evidence="7">Ribonuclease D</fullName>
        <ecNumber evidence="7">3.1.13.5</ecNumber>
    </submittedName>
</protein>
<name>A0AAN1WFR3_9GAMM</name>
<feature type="domain" description="HRDC" evidence="6">
    <location>
        <begin position="223"/>
        <end position="302"/>
    </location>
</feature>
<dbReference type="Gene3D" id="3.30.420.10">
    <property type="entry name" value="Ribonuclease H-like superfamily/Ribonuclease H"/>
    <property type="match status" value="1"/>
</dbReference>
<dbReference type="RefSeq" id="WP_236986260.1">
    <property type="nucleotide sequence ID" value="NZ_AP023086.1"/>
</dbReference>
<dbReference type="KEGG" id="marq:MARGE09_P0975"/>
<keyword evidence="4 7" id="KW-0378">Hydrolase</keyword>
<sequence length="379" mass="42432">MDDVPVSPGSLLRQSIIFINDDETLANYCSTWLQCRLLAVDTEFMRVDTYYPIAALIQVNDGNANYLIDPLDITDWQPLASVLASDDVIKAFHACSEDLDVFNTLLGVLPNKLFDTQAAAALLGIGASVGYANLVNECLQVELPKGETRSNWLARPLSDAQNLYAALDVDYLFELTVLLEQRLAAKERQAWVYEESQAIIDNYIANADPSSGFYKSNNTWRLNAQDLIVAKQLFDWREITARERNIPRTRILKDAQLFEVIQRKPNALAQLKALGFHDSAIRKFGKAILSLLDPAENSSAVELKASQKPLTKAQRERVKGLKETVNSIAEQYGIAPEILARKADYQMVARTTPADSRDVDALLTCLQGWRKQFFESISL</sequence>
<dbReference type="Proteomes" id="UP001320119">
    <property type="component" value="Chromosome"/>
</dbReference>
<dbReference type="InterPro" id="IPR002121">
    <property type="entry name" value="HRDC_dom"/>
</dbReference>
<evidence type="ECO:0000256" key="1">
    <source>
        <dbReference type="ARBA" id="ARBA00022490"/>
    </source>
</evidence>
<dbReference type="GO" id="GO:0000166">
    <property type="term" value="F:nucleotide binding"/>
    <property type="evidence" value="ECO:0007669"/>
    <property type="project" value="InterPro"/>
</dbReference>
<dbReference type="Pfam" id="PF01612">
    <property type="entry name" value="DNA_pol_A_exo1"/>
    <property type="match status" value="1"/>
</dbReference>
<dbReference type="InterPro" id="IPR051086">
    <property type="entry name" value="RNase_D-like"/>
</dbReference>
<evidence type="ECO:0000256" key="2">
    <source>
        <dbReference type="ARBA" id="ARBA00022694"/>
    </source>
</evidence>
<dbReference type="InterPro" id="IPR006292">
    <property type="entry name" value="RNase_D"/>
</dbReference>
<dbReference type="InterPro" id="IPR002562">
    <property type="entry name" value="3'-5'_exonuclease_dom"/>
</dbReference>
<dbReference type="SUPFAM" id="SSF47819">
    <property type="entry name" value="HRDC-like"/>
    <property type="match status" value="2"/>
</dbReference>
<dbReference type="PANTHER" id="PTHR47649:SF1">
    <property type="entry name" value="RIBONUCLEASE D"/>
    <property type="match status" value="1"/>
</dbReference>
<dbReference type="PANTHER" id="PTHR47649">
    <property type="entry name" value="RIBONUCLEASE D"/>
    <property type="match status" value="1"/>
</dbReference>
<keyword evidence="5" id="KW-0269">Exonuclease</keyword>